<dbReference type="EMBL" id="CP017962">
    <property type="protein sequence ID" value="APC50294.1"/>
    <property type="molecule type" value="Genomic_DNA"/>
</dbReference>
<dbReference type="Gene3D" id="3.40.50.1820">
    <property type="entry name" value="alpha/beta hydrolase"/>
    <property type="match status" value="1"/>
</dbReference>
<evidence type="ECO:0000259" key="2">
    <source>
        <dbReference type="Pfam" id="PF07859"/>
    </source>
</evidence>
<dbReference type="Pfam" id="PF07859">
    <property type="entry name" value="Abhydrolase_3"/>
    <property type="match status" value="1"/>
</dbReference>
<sequence length="317" mass="35885">MEERVHPDLKKYFQRLTEKNIDNVQELRAGDEREAVPVHENIAITNRYIQGEEEHEIRLRMYANIEADQGEKPCLLWIHGGGYISGKPEINDRLCQRFVLEANCTVVSVAYRLAPENPYPAALNDCYTALKWITDHATELKINPEKVAIAGVSAGGGLVAALSLLARDRKGPKIAFQMPLYPMIDNRIATSSSQEISDLRIWNGIFTQKAWKHYLGDLPMESIDMYAVPSLAENYRNLPPTYTCVGDLDPFKDETLEYVQKLSEAGVPVEFHLYPGCFHGFESMVPEAAISKKAESEYVSALRFAYRSIKLSYFCNN</sequence>
<keyword evidence="1" id="KW-0378">Hydrolase</keyword>
<dbReference type="InterPro" id="IPR029058">
    <property type="entry name" value="AB_hydrolase_fold"/>
</dbReference>
<dbReference type="AlphaFoldDB" id="A0AAC9J7R9"/>
<evidence type="ECO:0000313" key="4">
    <source>
        <dbReference type="Proteomes" id="UP000182945"/>
    </source>
</evidence>
<proteinExistence type="predicted"/>
<reference evidence="3 4" key="1">
    <citation type="submission" date="2016-11" db="EMBL/GenBank/DDBJ databases">
        <title>Complete genome sequencing of Virgibacillus halodenitrificans PDB-F2.</title>
        <authorList>
            <person name="Sun Z."/>
            <person name="Zhou Y."/>
            <person name="Li H."/>
        </authorList>
    </citation>
    <scope>NUCLEOTIDE SEQUENCE [LARGE SCALE GENOMIC DNA]</scope>
    <source>
        <strain evidence="3 4">PDB-F2</strain>
    </source>
</reference>
<dbReference type="SUPFAM" id="SSF53474">
    <property type="entry name" value="alpha/beta-Hydrolases"/>
    <property type="match status" value="1"/>
</dbReference>
<dbReference type="InterPro" id="IPR013094">
    <property type="entry name" value="AB_hydrolase_3"/>
</dbReference>
<dbReference type="KEGG" id="vhl:BME96_14890"/>
<name>A0AAC9J7R9_VIRHA</name>
<organism evidence="3 4">
    <name type="scientific">Virgibacillus halodenitrificans</name>
    <name type="common">Bacillus halodenitrificans</name>
    <dbReference type="NCBI Taxonomy" id="1482"/>
    <lineage>
        <taxon>Bacteria</taxon>
        <taxon>Bacillati</taxon>
        <taxon>Bacillota</taxon>
        <taxon>Bacilli</taxon>
        <taxon>Bacillales</taxon>
        <taxon>Bacillaceae</taxon>
        <taxon>Virgibacillus</taxon>
    </lineage>
</organism>
<evidence type="ECO:0000256" key="1">
    <source>
        <dbReference type="ARBA" id="ARBA00022801"/>
    </source>
</evidence>
<gene>
    <name evidence="3" type="ORF">BME96_14890</name>
</gene>
<dbReference type="InterPro" id="IPR050300">
    <property type="entry name" value="GDXG_lipolytic_enzyme"/>
</dbReference>
<dbReference type="GO" id="GO:0016787">
    <property type="term" value="F:hydrolase activity"/>
    <property type="evidence" value="ECO:0007669"/>
    <property type="project" value="UniProtKB-KW"/>
</dbReference>
<protein>
    <submittedName>
        <fullName evidence="3">Lipase</fullName>
    </submittedName>
</protein>
<feature type="domain" description="Alpha/beta hydrolase fold-3" evidence="2">
    <location>
        <begin position="75"/>
        <end position="282"/>
    </location>
</feature>
<dbReference type="Proteomes" id="UP000182945">
    <property type="component" value="Chromosome"/>
</dbReference>
<dbReference type="PANTHER" id="PTHR48081">
    <property type="entry name" value="AB HYDROLASE SUPERFAMILY PROTEIN C4A8.06C"/>
    <property type="match status" value="1"/>
</dbReference>
<evidence type="ECO:0000313" key="3">
    <source>
        <dbReference type="EMBL" id="APC50294.1"/>
    </source>
</evidence>
<dbReference type="PANTHER" id="PTHR48081:SF8">
    <property type="entry name" value="ALPHA_BETA HYDROLASE FOLD-3 DOMAIN-CONTAINING PROTEIN-RELATED"/>
    <property type="match status" value="1"/>
</dbReference>
<accession>A0AAC9J7R9</accession>